<sequence length="180" mass="21631">MDKEIKLTTLSDINKLIDNAYICDSTFNDYSKDRLERCKVIFSDRNYKVVTDYNKTRILFDKKYKLIFAVVSISPDFKARDFAPYALYVLDDKMMPIYSISMLGGKEFHIYKYTYKDKQVHIEKAKKINEMNINLNLNNLRYSELLTLIDNIKNKFEYEYINKSLDQYFYDVPYWTEGIR</sequence>
<dbReference type="EMBL" id="JBELQB010000004">
    <property type="protein sequence ID" value="MFL9836994.1"/>
    <property type="molecule type" value="Genomic_DNA"/>
</dbReference>
<keyword evidence="2" id="KW-1185">Reference proteome</keyword>
<gene>
    <name evidence="1" type="ORF">ABS768_05750</name>
</gene>
<accession>A0ABW8YA16</accession>
<protein>
    <submittedName>
        <fullName evidence="1">Uncharacterized protein</fullName>
    </submittedName>
</protein>
<reference evidence="1 2" key="1">
    <citation type="submission" date="2024-06" db="EMBL/GenBank/DDBJ databases">
        <authorList>
            <person name="Kaempfer P."/>
            <person name="Viver T."/>
        </authorList>
    </citation>
    <scope>NUCLEOTIDE SEQUENCE [LARGE SCALE GENOMIC DNA]</scope>
    <source>
        <strain evidence="1 2">ST-75</strain>
    </source>
</reference>
<evidence type="ECO:0000313" key="1">
    <source>
        <dbReference type="EMBL" id="MFL9836994.1"/>
    </source>
</evidence>
<dbReference type="RefSeq" id="WP_408074019.1">
    <property type="nucleotide sequence ID" value="NZ_JBELQB010000004.1"/>
</dbReference>
<evidence type="ECO:0000313" key="2">
    <source>
        <dbReference type="Proteomes" id="UP001629059"/>
    </source>
</evidence>
<dbReference type="Proteomes" id="UP001629059">
    <property type="component" value="Unassembled WGS sequence"/>
</dbReference>
<organism evidence="1 2">
    <name type="scientific">Flavobacterium rhizophilum</name>
    <dbReference type="NCBI Taxonomy" id="3163296"/>
    <lineage>
        <taxon>Bacteria</taxon>
        <taxon>Pseudomonadati</taxon>
        <taxon>Bacteroidota</taxon>
        <taxon>Flavobacteriia</taxon>
        <taxon>Flavobacteriales</taxon>
        <taxon>Flavobacteriaceae</taxon>
        <taxon>Flavobacterium</taxon>
    </lineage>
</organism>
<proteinExistence type="predicted"/>
<comment type="caution">
    <text evidence="1">The sequence shown here is derived from an EMBL/GenBank/DDBJ whole genome shotgun (WGS) entry which is preliminary data.</text>
</comment>
<name>A0ABW8YA16_9FLAO</name>